<reference evidence="1" key="1">
    <citation type="submission" date="2016-10" db="EMBL/GenBank/DDBJ databases">
        <authorList>
            <person name="Varghese N."/>
        </authorList>
    </citation>
    <scope>NUCLEOTIDE SEQUENCE</scope>
</reference>
<dbReference type="InterPro" id="IPR010886">
    <property type="entry name" value="Hc1"/>
</dbReference>
<evidence type="ECO:0008006" key="2">
    <source>
        <dbReference type="Google" id="ProtNLM"/>
    </source>
</evidence>
<protein>
    <recommendedName>
        <fullName evidence="2">Histone H1</fullName>
    </recommendedName>
</protein>
<dbReference type="GO" id="GO:0030527">
    <property type="term" value="F:structural constituent of chromatin"/>
    <property type="evidence" value="ECO:0007669"/>
    <property type="project" value="InterPro"/>
</dbReference>
<proteinExistence type="predicted"/>
<accession>A0A218MKQ3</accession>
<dbReference type="EMBL" id="KY052800">
    <property type="protein sequence ID" value="ASE99864.1"/>
    <property type="molecule type" value="Genomic_DNA"/>
</dbReference>
<dbReference type="GO" id="GO:0003677">
    <property type="term" value="F:DNA binding"/>
    <property type="evidence" value="ECO:0007669"/>
    <property type="project" value="InterPro"/>
</dbReference>
<reference evidence="1" key="2">
    <citation type="journal article" date="2017" name="Nat. Commun.">
        <title>Single-virus genomics reveals hidden cosmopolitan and abundant viruses.</title>
        <authorList>
            <person name="Martinez-Hernandez F."/>
            <person name="Fornas O."/>
            <person name="Lluesma Gomez M."/>
            <person name="Bolduc B."/>
            <person name="de la Cruz Pena M.J."/>
            <person name="Martinez J.M."/>
            <person name="Anton J."/>
            <person name="Gasol J.M."/>
            <person name="Rosselli R."/>
            <person name="Rodriguez-Valera F."/>
            <person name="Sullivan M.B."/>
            <person name="Acinas S.G."/>
            <person name="Martinez-Garcia M."/>
        </authorList>
    </citation>
    <scope>NUCLEOTIDE SEQUENCE</scope>
</reference>
<evidence type="ECO:0000313" key="1">
    <source>
        <dbReference type="EMBL" id="ASE99864.1"/>
    </source>
</evidence>
<sequence>MSFDDIILNINRHMEAIAVDQEKLNKGVKRAGRTVRKHLSEVAKLCKEGRKSALDMTKKDD</sequence>
<dbReference type="Pfam" id="PF07432">
    <property type="entry name" value="Hc1"/>
    <property type="match status" value="1"/>
</dbReference>
<organism evidence="1">
    <name type="scientific">uncultured virus</name>
    <dbReference type="NCBI Taxonomy" id="340016"/>
    <lineage>
        <taxon>Viruses</taxon>
        <taxon>environmental samples</taxon>
    </lineage>
</organism>
<name>A0A218MKQ3_9VIRU</name>